<name>A0A8J3A256_9PROT</name>
<feature type="compositionally biased region" description="Low complexity" evidence="6">
    <location>
        <begin position="454"/>
        <end position="471"/>
    </location>
</feature>
<proteinExistence type="predicted"/>
<dbReference type="PANTHER" id="PTHR45339">
    <property type="entry name" value="HYBRID SIGNAL TRANSDUCTION HISTIDINE KINASE J"/>
    <property type="match status" value="1"/>
</dbReference>
<evidence type="ECO:0000313" key="12">
    <source>
        <dbReference type="Proteomes" id="UP000818603"/>
    </source>
</evidence>
<dbReference type="EC" id="2.7.13.3" evidence="2"/>
<dbReference type="SUPFAM" id="SSF52172">
    <property type="entry name" value="CheY-like"/>
    <property type="match status" value="2"/>
</dbReference>
<comment type="catalytic activity">
    <reaction evidence="1">
        <text>ATP + protein L-histidine = ADP + protein N-phospho-L-histidine.</text>
        <dbReference type="EC" id="2.7.13.3"/>
    </reaction>
</comment>
<dbReference type="Pfam" id="PF00072">
    <property type="entry name" value="Response_reg"/>
    <property type="match status" value="1"/>
</dbReference>
<dbReference type="InterPro" id="IPR036097">
    <property type="entry name" value="HisK_dim/P_sf"/>
</dbReference>
<keyword evidence="4" id="KW-0902">Two-component regulatory system</keyword>
<dbReference type="Proteomes" id="UP000621856">
    <property type="component" value="Unassembled WGS sequence"/>
</dbReference>
<dbReference type="InterPro" id="IPR004358">
    <property type="entry name" value="Sig_transdc_His_kin-like_C"/>
</dbReference>
<dbReference type="InterPro" id="IPR003594">
    <property type="entry name" value="HATPase_dom"/>
</dbReference>
<dbReference type="InterPro" id="IPR011006">
    <property type="entry name" value="CheY-like_superfamily"/>
</dbReference>
<dbReference type="Gene3D" id="3.30.450.20">
    <property type="entry name" value="PAS domain"/>
    <property type="match status" value="1"/>
</dbReference>
<dbReference type="PRINTS" id="PR00344">
    <property type="entry name" value="BCTRLSENSOR"/>
</dbReference>
<dbReference type="SMART" id="SM00091">
    <property type="entry name" value="PAS"/>
    <property type="match status" value="1"/>
</dbReference>
<feature type="domain" description="Histidine kinase" evidence="7">
    <location>
        <begin position="92"/>
        <end position="313"/>
    </location>
</feature>
<dbReference type="Gene3D" id="3.40.50.2300">
    <property type="match status" value="2"/>
</dbReference>
<evidence type="ECO:0000313" key="9">
    <source>
        <dbReference type="EMBL" id="GGH97418.1"/>
    </source>
</evidence>
<dbReference type="CDD" id="cd17546">
    <property type="entry name" value="REC_hyHK_CKI1_RcsC-like"/>
    <property type="match status" value="1"/>
</dbReference>
<dbReference type="SMART" id="SM00448">
    <property type="entry name" value="REC"/>
    <property type="match status" value="2"/>
</dbReference>
<dbReference type="SUPFAM" id="SSF55785">
    <property type="entry name" value="PYP-like sensor domain (PAS domain)"/>
    <property type="match status" value="1"/>
</dbReference>
<dbReference type="SUPFAM" id="SSF55874">
    <property type="entry name" value="ATPase domain of HSP90 chaperone/DNA topoisomerase II/histidine kinase"/>
    <property type="match status" value="1"/>
</dbReference>
<dbReference type="CDD" id="cd16922">
    <property type="entry name" value="HATPase_EvgS-ArcB-TorS-like"/>
    <property type="match status" value="1"/>
</dbReference>
<feature type="region of interest" description="Disordered" evidence="6">
    <location>
        <begin position="432"/>
        <end position="481"/>
    </location>
</feature>
<evidence type="ECO:0000256" key="5">
    <source>
        <dbReference type="PROSITE-ProRule" id="PRU00169"/>
    </source>
</evidence>
<dbReference type="Gene3D" id="3.30.565.10">
    <property type="entry name" value="Histidine kinase-like ATPase, C-terminal domain"/>
    <property type="match status" value="1"/>
</dbReference>
<dbReference type="PANTHER" id="PTHR45339:SF1">
    <property type="entry name" value="HYBRID SIGNAL TRANSDUCTION HISTIDINE KINASE J"/>
    <property type="match status" value="1"/>
</dbReference>
<organism evidence="9 11">
    <name type="scientific">Aquisalinus luteolus</name>
    <dbReference type="NCBI Taxonomy" id="1566827"/>
    <lineage>
        <taxon>Bacteria</taxon>
        <taxon>Pseudomonadati</taxon>
        <taxon>Pseudomonadota</taxon>
        <taxon>Alphaproteobacteria</taxon>
        <taxon>Parvularculales</taxon>
        <taxon>Parvularculaceae</taxon>
        <taxon>Aquisalinus</taxon>
    </lineage>
</organism>
<evidence type="ECO:0000256" key="3">
    <source>
        <dbReference type="ARBA" id="ARBA00022553"/>
    </source>
</evidence>
<accession>A0A8J3A256</accession>
<feature type="compositionally biased region" description="Basic and acidic residues" evidence="6">
    <location>
        <begin position="433"/>
        <end position="442"/>
    </location>
</feature>
<evidence type="ECO:0000313" key="10">
    <source>
        <dbReference type="EMBL" id="NHK28087.1"/>
    </source>
</evidence>
<dbReference type="InterPro" id="IPR035965">
    <property type="entry name" value="PAS-like_dom_sf"/>
</dbReference>
<reference evidence="9" key="3">
    <citation type="submission" date="2020-09" db="EMBL/GenBank/DDBJ databases">
        <authorList>
            <person name="Sun Q."/>
            <person name="Zhou Y."/>
        </authorList>
    </citation>
    <scope>NUCLEOTIDE SEQUENCE</scope>
    <source>
        <strain evidence="9">CGMCC 1.14984</strain>
    </source>
</reference>
<dbReference type="Gene3D" id="1.10.287.130">
    <property type="match status" value="1"/>
</dbReference>
<feature type="modified residue" description="4-aspartylphosphate" evidence="5">
    <location>
        <position position="536"/>
    </location>
</feature>
<dbReference type="EMBL" id="VCJR02000002">
    <property type="protein sequence ID" value="NHK28087.1"/>
    <property type="molecule type" value="Genomic_DNA"/>
</dbReference>
<dbReference type="SUPFAM" id="SSF47384">
    <property type="entry name" value="Homodimeric domain of signal transducing histidine kinase"/>
    <property type="match status" value="1"/>
</dbReference>
<comment type="caution">
    <text evidence="9">The sequence shown here is derived from an EMBL/GenBank/DDBJ whole genome shotgun (WGS) entry which is preliminary data.</text>
</comment>
<evidence type="ECO:0000256" key="6">
    <source>
        <dbReference type="SAM" id="MobiDB-lite"/>
    </source>
</evidence>
<evidence type="ECO:0000256" key="2">
    <source>
        <dbReference type="ARBA" id="ARBA00012438"/>
    </source>
</evidence>
<dbReference type="InterPro" id="IPR036890">
    <property type="entry name" value="HATPase_C_sf"/>
</dbReference>
<dbReference type="CDD" id="cd00130">
    <property type="entry name" value="PAS"/>
    <property type="match status" value="1"/>
</dbReference>
<evidence type="ECO:0000256" key="4">
    <source>
        <dbReference type="ARBA" id="ARBA00023012"/>
    </source>
</evidence>
<dbReference type="RefSeq" id="WP_155139796.1">
    <property type="nucleotide sequence ID" value="NZ_BMGZ01000002.1"/>
</dbReference>
<dbReference type="InterPro" id="IPR003661">
    <property type="entry name" value="HisK_dim/P_dom"/>
</dbReference>
<dbReference type="CDD" id="cd00082">
    <property type="entry name" value="HisKA"/>
    <property type="match status" value="1"/>
</dbReference>
<dbReference type="GO" id="GO:0000155">
    <property type="term" value="F:phosphorelay sensor kinase activity"/>
    <property type="evidence" value="ECO:0007669"/>
    <property type="project" value="InterPro"/>
</dbReference>
<dbReference type="SMART" id="SM00388">
    <property type="entry name" value="HisKA"/>
    <property type="match status" value="1"/>
</dbReference>
<reference evidence="10 12" key="2">
    <citation type="submission" date="2020-02" db="EMBL/GenBank/DDBJ databases">
        <title>Genome sequence of Parvularcula flava strain NH6-79.</title>
        <authorList>
            <person name="Abdul Karim M.H."/>
            <person name="Lam M.Q."/>
            <person name="Chen S.J."/>
            <person name="Yahya A."/>
            <person name="Shahir S."/>
            <person name="Shamsir M.S."/>
            <person name="Chong C.S."/>
        </authorList>
    </citation>
    <scope>NUCLEOTIDE SEQUENCE [LARGE SCALE GENOMIC DNA]</scope>
    <source>
        <strain evidence="10 12">NH6-79</strain>
    </source>
</reference>
<feature type="domain" description="Response regulatory" evidence="8">
    <location>
        <begin position="329"/>
        <end position="438"/>
    </location>
</feature>
<dbReference type="Pfam" id="PF00512">
    <property type="entry name" value="HisKA"/>
    <property type="match status" value="1"/>
</dbReference>
<dbReference type="PROSITE" id="PS50109">
    <property type="entry name" value="HIS_KIN"/>
    <property type="match status" value="1"/>
</dbReference>
<dbReference type="InterPro" id="IPR000014">
    <property type="entry name" value="PAS"/>
</dbReference>
<dbReference type="SMART" id="SM00387">
    <property type="entry name" value="HATPase_c"/>
    <property type="match status" value="1"/>
</dbReference>
<keyword evidence="12" id="KW-1185">Reference proteome</keyword>
<dbReference type="FunFam" id="3.30.565.10:FF:000010">
    <property type="entry name" value="Sensor histidine kinase RcsC"/>
    <property type="match status" value="1"/>
</dbReference>
<reference evidence="9" key="1">
    <citation type="journal article" date="2014" name="Int. J. Syst. Evol. Microbiol.">
        <title>Complete genome sequence of Corynebacterium casei LMG S-19264T (=DSM 44701T), isolated from a smear-ripened cheese.</title>
        <authorList>
            <consortium name="US DOE Joint Genome Institute (JGI-PGF)"/>
            <person name="Walter F."/>
            <person name="Albersmeier A."/>
            <person name="Kalinowski J."/>
            <person name="Ruckert C."/>
        </authorList>
    </citation>
    <scope>NUCLEOTIDE SEQUENCE</scope>
    <source>
        <strain evidence="9">CGMCC 1.14984</strain>
    </source>
</reference>
<dbReference type="Pfam" id="PF02518">
    <property type="entry name" value="HATPase_c"/>
    <property type="match status" value="1"/>
</dbReference>
<evidence type="ECO:0000259" key="7">
    <source>
        <dbReference type="PROSITE" id="PS50109"/>
    </source>
</evidence>
<dbReference type="AlphaFoldDB" id="A0A8J3A256"/>
<sequence length="614" mass="66674">MDLTEKTILDAMPDLVALIRDDSTCMHVNPAFCETFGGHPSDWRGRDLDLDTLSRKSDALRIDWRRNATGNGLTIHTGRIVDEDAPMRRLATMTHEMRTPLNGILGMTGLLMKTDLDPNQASYADAVHQSGSALLTLINDILDFSKIEAGRLELEQAPFDPRALVQNVVELLSPRAGDNNLDIGSYVAPSVPTQIIGDAARLRQVLLNLAGNGVKFTEQGGVAIEMHAHEEPDDRISLRMDVIDTGIGIDAADLDTVFDEFAQAGPAGERQQEGTGLGLAIVRKIVRAMDGDVTLESTLGKGSIFSVTIPMRRAPGASVPQRPAPISRPVIVLTDSPIMARTLRSQLAVAQVRKTCITRDAEKASALLRRTKDAILLCDRPMADALAPDLIAQADRALVMLSTTARHELAALRERGFDGYLIKPIRQQSLAERLQDACEPRETPASSQPHARVATPRQTAQPASPQQATRQETGSNQTEPANDRTFRVLLAEDNQINAILASTILRNCGHEVDLVENGREAIEALSGSSYDLVLMDMHMPGMDGVAATRHLRASSGAIANLPVVALTANSLQADRRTCLDVGMDDFLTKPFDPVDLRNVVMRWGPGREHGRNAA</sequence>
<dbReference type="PROSITE" id="PS50110">
    <property type="entry name" value="RESPONSE_REGULATORY"/>
    <property type="match status" value="2"/>
</dbReference>
<dbReference type="InterPro" id="IPR001789">
    <property type="entry name" value="Sig_transdc_resp-reg_receiver"/>
</dbReference>
<dbReference type="Proteomes" id="UP000818603">
    <property type="component" value="Unassembled WGS sequence"/>
</dbReference>
<evidence type="ECO:0000259" key="8">
    <source>
        <dbReference type="PROSITE" id="PS50110"/>
    </source>
</evidence>
<feature type="domain" description="Response regulatory" evidence="8">
    <location>
        <begin position="487"/>
        <end position="604"/>
    </location>
</feature>
<feature type="modified residue" description="4-aspartylphosphate" evidence="5">
    <location>
        <position position="379"/>
    </location>
</feature>
<keyword evidence="3 5" id="KW-0597">Phosphoprotein</keyword>
<dbReference type="Pfam" id="PF13188">
    <property type="entry name" value="PAS_8"/>
    <property type="match status" value="1"/>
</dbReference>
<protein>
    <recommendedName>
        <fullName evidence="2">histidine kinase</fullName>
        <ecNumber evidence="2">2.7.13.3</ecNumber>
    </recommendedName>
</protein>
<dbReference type="InterPro" id="IPR005467">
    <property type="entry name" value="His_kinase_dom"/>
</dbReference>
<gene>
    <name evidence="10" type="ORF">FF098_009250</name>
    <name evidence="9" type="ORF">GCM10011355_18610</name>
</gene>
<evidence type="ECO:0000313" key="11">
    <source>
        <dbReference type="Proteomes" id="UP000621856"/>
    </source>
</evidence>
<evidence type="ECO:0000256" key="1">
    <source>
        <dbReference type="ARBA" id="ARBA00000085"/>
    </source>
</evidence>
<dbReference type="EMBL" id="BMGZ01000002">
    <property type="protein sequence ID" value="GGH97418.1"/>
    <property type="molecule type" value="Genomic_DNA"/>
</dbReference>